<evidence type="ECO:0000256" key="15">
    <source>
        <dbReference type="ARBA" id="ARBA00023136"/>
    </source>
</evidence>
<feature type="transmembrane region" description="Helical" evidence="17">
    <location>
        <begin position="153"/>
        <end position="171"/>
    </location>
</feature>
<comment type="subcellular location">
    <subcellularLocation>
        <location evidence="1 17">Mitochondrion inner membrane</location>
        <topology evidence="1 17">Multi-pass membrane protein</topology>
    </subcellularLocation>
</comment>
<evidence type="ECO:0000256" key="2">
    <source>
        <dbReference type="ARBA" id="ARBA00007012"/>
    </source>
</evidence>
<sequence length="334" mass="38643">MFVHCFFTKFSSVMFMSVTVLVLSTFMMASCNSWFSLWVCLELNMFMFIPVIMWGSTDNEEEGAVKYFIIQSLASAMLLISIFYSFNLSNFEVVMVYILVMAILMKMGSFPFIFWYTSVMKSISWVSCMILSTWQKLGPLLILIFYINSLNKLFLFVSLINVFIGGCAGCMQSDLRALMAYSSISHLGWMMSVLSGVYKMLSIIYFIMYTLLVLPIFFIMAFVNIKSMSMLFSINKISFSNLFSIMLLILSLSGLPPLSGFMPKLMILNILILDNFFMGLSMVIFSMLSMYMYLNMFFTFMLFYYLNMDLKLELDFVFMLCVMISFMMLPVVMI</sequence>
<dbReference type="PRINTS" id="PR01436">
    <property type="entry name" value="NADHDHGNASE2"/>
</dbReference>
<dbReference type="EC" id="7.1.1.2" evidence="3 17"/>
<feature type="transmembrane region" description="Helical" evidence="17">
    <location>
        <begin position="123"/>
        <end position="147"/>
    </location>
</feature>
<reference evidence="19" key="1">
    <citation type="submission" date="2013-02" db="EMBL/GenBank/DDBJ databases">
        <title>A Comparative Analysis of five New Leeches Mitochondrial Genomes in Arhynchobdellida (Annelida, Hirudinea) and Its Taxonomic Position.</title>
        <authorList>
            <person name="Nie J."/>
            <person name="Xu Y."/>
        </authorList>
    </citation>
    <scope>NUCLEOTIDE SEQUENCE</scope>
</reference>
<feature type="transmembrane region" description="Helical" evidence="17">
    <location>
        <begin position="94"/>
        <end position="116"/>
    </location>
</feature>
<evidence type="ECO:0000256" key="12">
    <source>
        <dbReference type="ARBA" id="ARBA00023027"/>
    </source>
</evidence>
<dbReference type="PANTHER" id="PTHR46552:SF1">
    <property type="entry name" value="NADH-UBIQUINONE OXIDOREDUCTASE CHAIN 2"/>
    <property type="match status" value="1"/>
</dbReference>
<evidence type="ECO:0000256" key="3">
    <source>
        <dbReference type="ARBA" id="ARBA00012944"/>
    </source>
</evidence>
<comment type="similarity">
    <text evidence="2 17">Belongs to the complex I subunit 2 family.</text>
</comment>
<evidence type="ECO:0000313" key="19">
    <source>
        <dbReference type="EMBL" id="AGL34587.1"/>
    </source>
</evidence>
<evidence type="ECO:0000256" key="14">
    <source>
        <dbReference type="ARBA" id="ARBA00023128"/>
    </source>
</evidence>
<dbReference type="GO" id="GO:0008137">
    <property type="term" value="F:NADH dehydrogenase (ubiquinone) activity"/>
    <property type="evidence" value="ECO:0007669"/>
    <property type="project" value="UniProtKB-EC"/>
</dbReference>
<protein>
    <recommendedName>
        <fullName evidence="4 17">NADH-ubiquinone oxidoreductase chain 2</fullName>
        <ecNumber evidence="3 17">7.1.1.2</ecNumber>
    </recommendedName>
</protein>
<feature type="domain" description="NADH:quinone oxidoreductase/Mrp antiporter transmembrane" evidence="18">
    <location>
        <begin position="32"/>
        <end position="287"/>
    </location>
</feature>
<dbReference type="InterPro" id="IPR001750">
    <property type="entry name" value="ND/Mrp_TM"/>
</dbReference>
<keyword evidence="14 17" id="KW-0496">Mitochondrion</keyword>
<dbReference type="CTD" id="4536"/>
<accession>X2C9M5</accession>
<feature type="transmembrane region" description="Helical" evidence="17">
    <location>
        <begin position="12"/>
        <end position="29"/>
    </location>
</feature>
<comment type="catalytic activity">
    <reaction evidence="16 17">
        <text>a ubiquinone + NADH + 5 H(+)(in) = a ubiquinol + NAD(+) + 4 H(+)(out)</text>
        <dbReference type="Rhea" id="RHEA:29091"/>
        <dbReference type="Rhea" id="RHEA-COMP:9565"/>
        <dbReference type="Rhea" id="RHEA-COMP:9566"/>
        <dbReference type="ChEBI" id="CHEBI:15378"/>
        <dbReference type="ChEBI" id="CHEBI:16389"/>
        <dbReference type="ChEBI" id="CHEBI:17976"/>
        <dbReference type="ChEBI" id="CHEBI:57540"/>
        <dbReference type="ChEBI" id="CHEBI:57945"/>
        <dbReference type="EC" id="7.1.1.2"/>
    </reaction>
</comment>
<evidence type="ECO:0000256" key="16">
    <source>
        <dbReference type="ARBA" id="ARBA00049551"/>
    </source>
</evidence>
<dbReference type="Pfam" id="PF00361">
    <property type="entry name" value="Proton_antipo_M"/>
    <property type="match status" value="1"/>
</dbReference>
<evidence type="ECO:0000256" key="11">
    <source>
        <dbReference type="ARBA" id="ARBA00022989"/>
    </source>
</evidence>
<evidence type="ECO:0000256" key="6">
    <source>
        <dbReference type="ARBA" id="ARBA00022660"/>
    </source>
</evidence>
<dbReference type="EMBL" id="KC688268">
    <property type="protein sequence ID" value="AGL34587.1"/>
    <property type="molecule type" value="Genomic_DNA"/>
</dbReference>
<dbReference type="PANTHER" id="PTHR46552">
    <property type="entry name" value="NADH-UBIQUINONE OXIDOREDUCTASE CHAIN 2"/>
    <property type="match status" value="1"/>
</dbReference>
<dbReference type="InterPro" id="IPR050175">
    <property type="entry name" value="Complex_I_Subunit_2"/>
</dbReference>
<feature type="transmembrane region" description="Helical" evidence="17">
    <location>
        <begin position="276"/>
        <end position="304"/>
    </location>
</feature>
<keyword evidence="15 17" id="KW-0472">Membrane</keyword>
<evidence type="ECO:0000256" key="9">
    <source>
        <dbReference type="ARBA" id="ARBA00022967"/>
    </source>
</evidence>
<evidence type="ECO:0000256" key="5">
    <source>
        <dbReference type="ARBA" id="ARBA00022448"/>
    </source>
</evidence>
<evidence type="ECO:0000256" key="8">
    <source>
        <dbReference type="ARBA" id="ARBA00022792"/>
    </source>
</evidence>
<feature type="transmembrane region" description="Helical" evidence="17">
    <location>
        <begin position="35"/>
        <end position="55"/>
    </location>
</feature>
<dbReference type="GO" id="GO:0005743">
    <property type="term" value="C:mitochondrial inner membrane"/>
    <property type="evidence" value="ECO:0007669"/>
    <property type="project" value="UniProtKB-SubCell"/>
</dbReference>
<proteinExistence type="inferred from homology"/>
<evidence type="ECO:0000256" key="4">
    <source>
        <dbReference type="ARBA" id="ARBA00021008"/>
    </source>
</evidence>
<evidence type="ECO:0000256" key="10">
    <source>
        <dbReference type="ARBA" id="ARBA00022982"/>
    </source>
</evidence>
<dbReference type="GO" id="GO:0006120">
    <property type="term" value="P:mitochondrial electron transport, NADH to ubiquinone"/>
    <property type="evidence" value="ECO:0007669"/>
    <property type="project" value="InterPro"/>
</dbReference>
<keyword evidence="5" id="KW-0813">Transport</keyword>
<geneLocation type="mitochondrion" evidence="19"/>
<keyword evidence="11 17" id="KW-1133">Transmembrane helix</keyword>
<evidence type="ECO:0000256" key="13">
    <source>
        <dbReference type="ARBA" id="ARBA00023075"/>
    </source>
</evidence>
<feature type="transmembrane region" description="Helical" evidence="17">
    <location>
        <begin position="237"/>
        <end position="256"/>
    </location>
</feature>
<dbReference type="GeneID" id="18990576"/>
<evidence type="ECO:0000259" key="18">
    <source>
        <dbReference type="Pfam" id="PF00361"/>
    </source>
</evidence>
<comment type="function">
    <text evidence="17">Core subunit of the mitochondrial membrane respiratory chain NADH dehydrogenase (Complex I) which catalyzes electron transfer from NADH through the respiratory chain, using ubiquinone as an electron acceptor. Essential for the catalytic activity and assembly of complex I.</text>
</comment>
<dbReference type="RefSeq" id="YP_009024131.1">
    <property type="nucleotide sequence ID" value="NC_023925.1"/>
</dbReference>
<dbReference type="InterPro" id="IPR003917">
    <property type="entry name" value="NADH_UbQ_OxRdtase_chain2"/>
</dbReference>
<gene>
    <name evidence="19" type="primary">ND2</name>
</gene>
<evidence type="ECO:0000256" key="17">
    <source>
        <dbReference type="RuleBase" id="RU003403"/>
    </source>
</evidence>
<organism evidence="19">
    <name type="scientific">Hirudinaria manillensis</name>
    <name type="common">Asian medical leech</name>
    <name type="synonym">Poecilobdella manillensis</name>
    <dbReference type="NCBI Taxonomy" id="1348078"/>
    <lineage>
        <taxon>Eukaryota</taxon>
        <taxon>Metazoa</taxon>
        <taxon>Spiralia</taxon>
        <taxon>Lophotrochozoa</taxon>
        <taxon>Annelida</taxon>
        <taxon>Clitellata</taxon>
        <taxon>Hirudinea</taxon>
        <taxon>Hirudinida</taxon>
        <taxon>Hirudiniformes</taxon>
        <taxon>Hirudinidae</taxon>
        <taxon>Hirudinaria</taxon>
    </lineage>
</organism>
<keyword evidence="7 17" id="KW-0812">Transmembrane</keyword>
<keyword evidence="9 17" id="KW-1278">Translocase</keyword>
<keyword evidence="10 17" id="KW-0249">Electron transport</keyword>
<feature type="transmembrane region" description="Helical" evidence="17">
    <location>
        <begin position="203"/>
        <end position="225"/>
    </location>
</feature>
<keyword evidence="12 17" id="KW-0520">NAD</keyword>
<name>X2C9M5_HIRMN</name>
<evidence type="ECO:0000256" key="1">
    <source>
        <dbReference type="ARBA" id="ARBA00004448"/>
    </source>
</evidence>
<keyword evidence="13 17" id="KW-0830">Ubiquinone</keyword>
<keyword evidence="6 17" id="KW-0679">Respiratory chain</keyword>
<evidence type="ECO:0000256" key="7">
    <source>
        <dbReference type="ARBA" id="ARBA00022692"/>
    </source>
</evidence>
<feature type="transmembrane region" description="Helical" evidence="17">
    <location>
        <begin position="67"/>
        <end position="88"/>
    </location>
</feature>
<dbReference type="AlphaFoldDB" id="X2C9M5"/>
<keyword evidence="8 17" id="KW-0999">Mitochondrion inner membrane</keyword>
<feature type="transmembrane region" description="Helical" evidence="17">
    <location>
        <begin position="316"/>
        <end position="333"/>
    </location>
</feature>